<sequence length="229" mass="24967">MGVLVGFKLEGARLGRIRHTQGARRLRAGARPVLAGPREPYVAVGELANHVVELVLVYIVGSSNTFPFFNDYLAQHKSMAFVSLTSPATDDGGDNDGDRDKDEGGEREQLSKLKHAKSSGGDAMTAMSFDGGLSLAMNHVLLTIIGRGILLPIGIAMVWFIKHCDPSWFYFHTTIEGVGFVVRVVGVLIGSRLERDLGEYGTHKVLDVFVLAFDHRAGTLSRIDSWTEV</sequence>
<proteinExistence type="predicted"/>
<evidence type="ECO:0000256" key="1">
    <source>
        <dbReference type="SAM" id="MobiDB-lite"/>
    </source>
</evidence>
<keyword evidence="2" id="KW-1133">Transmembrane helix</keyword>
<name>A0AAQ3Q6A7_9LILI</name>
<protein>
    <submittedName>
        <fullName evidence="3">Cytochrome b561 and DOMON domain-containing protein</fullName>
    </submittedName>
</protein>
<dbReference type="PANTHER" id="PTHR23130:SF154">
    <property type="entry name" value="OS01G0895200 PROTEIN"/>
    <property type="match status" value="1"/>
</dbReference>
<dbReference type="PANTHER" id="PTHR23130">
    <property type="entry name" value="CYTOCHROME B561 AND DOMON DOMAIN-CONTAINING PROTEIN"/>
    <property type="match status" value="1"/>
</dbReference>
<feature type="transmembrane region" description="Helical" evidence="2">
    <location>
        <begin position="140"/>
        <end position="161"/>
    </location>
</feature>
<keyword evidence="2" id="KW-0812">Transmembrane</keyword>
<evidence type="ECO:0000256" key="2">
    <source>
        <dbReference type="SAM" id="Phobius"/>
    </source>
</evidence>
<feature type="compositionally biased region" description="Basic and acidic residues" evidence="1">
    <location>
        <begin position="96"/>
        <end position="111"/>
    </location>
</feature>
<dbReference type="AlphaFoldDB" id="A0AAQ3Q6A7"/>
<organism evidence="3 4">
    <name type="scientific">Canna indica</name>
    <name type="common">Indian-shot</name>
    <dbReference type="NCBI Taxonomy" id="4628"/>
    <lineage>
        <taxon>Eukaryota</taxon>
        <taxon>Viridiplantae</taxon>
        <taxon>Streptophyta</taxon>
        <taxon>Embryophyta</taxon>
        <taxon>Tracheophyta</taxon>
        <taxon>Spermatophyta</taxon>
        <taxon>Magnoliopsida</taxon>
        <taxon>Liliopsida</taxon>
        <taxon>Zingiberales</taxon>
        <taxon>Cannaceae</taxon>
        <taxon>Canna</taxon>
    </lineage>
</organism>
<feature type="region of interest" description="Disordered" evidence="1">
    <location>
        <begin position="87"/>
        <end position="121"/>
    </location>
</feature>
<accession>A0AAQ3Q6A7</accession>
<reference evidence="3 4" key="1">
    <citation type="submission" date="2023-10" db="EMBL/GenBank/DDBJ databases">
        <title>Chromosome-scale genome assembly provides insights into flower coloration mechanisms of Canna indica.</title>
        <authorList>
            <person name="Li C."/>
        </authorList>
    </citation>
    <scope>NUCLEOTIDE SEQUENCE [LARGE SCALE GENOMIC DNA]</scope>
    <source>
        <tissue evidence="3">Flower</tissue>
    </source>
</reference>
<dbReference type="Proteomes" id="UP001327560">
    <property type="component" value="Chromosome 2"/>
</dbReference>
<dbReference type="EMBL" id="CP136891">
    <property type="protein sequence ID" value="WOK97494.1"/>
    <property type="molecule type" value="Genomic_DNA"/>
</dbReference>
<evidence type="ECO:0000313" key="3">
    <source>
        <dbReference type="EMBL" id="WOK97494.1"/>
    </source>
</evidence>
<keyword evidence="2" id="KW-0472">Membrane</keyword>
<gene>
    <name evidence="3" type="ORF">Cni_G06202</name>
</gene>
<keyword evidence="4" id="KW-1185">Reference proteome</keyword>
<evidence type="ECO:0000313" key="4">
    <source>
        <dbReference type="Proteomes" id="UP001327560"/>
    </source>
</evidence>
<feature type="transmembrane region" description="Helical" evidence="2">
    <location>
        <begin position="167"/>
        <end position="189"/>
    </location>
</feature>